<accession>A0A3N0VLX0</accession>
<evidence type="ECO:0000259" key="2">
    <source>
        <dbReference type="Pfam" id="PF09917"/>
    </source>
</evidence>
<dbReference type="EMBL" id="RJVO01000001">
    <property type="protein sequence ID" value="ROH93721.1"/>
    <property type="molecule type" value="Genomic_DNA"/>
</dbReference>
<dbReference type="Gene3D" id="2.40.128.520">
    <property type="match status" value="1"/>
</dbReference>
<dbReference type="RefSeq" id="WP_123210576.1">
    <property type="nucleotide sequence ID" value="NZ_RJVO01000001.1"/>
</dbReference>
<evidence type="ECO:0000313" key="4">
    <source>
        <dbReference type="Proteomes" id="UP000282106"/>
    </source>
</evidence>
<evidence type="ECO:0000313" key="3">
    <source>
        <dbReference type="EMBL" id="ROH93721.1"/>
    </source>
</evidence>
<proteinExistence type="predicted"/>
<dbReference type="InterPro" id="IPR019223">
    <property type="entry name" value="DUF2147"/>
</dbReference>
<organism evidence="3 4">
    <name type="scientific">Stagnimonas aquatica</name>
    <dbReference type="NCBI Taxonomy" id="2689987"/>
    <lineage>
        <taxon>Bacteria</taxon>
        <taxon>Pseudomonadati</taxon>
        <taxon>Pseudomonadota</taxon>
        <taxon>Gammaproteobacteria</taxon>
        <taxon>Nevskiales</taxon>
        <taxon>Nevskiaceae</taxon>
        <taxon>Stagnimonas</taxon>
    </lineage>
</organism>
<comment type="caution">
    <text evidence="3">The sequence shown here is derived from an EMBL/GenBank/DDBJ whole genome shotgun (WGS) entry which is preliminary data.</text>
</comment>
<evidence type="ECO:0000256" key="1">
    <source>
        <dbReference type="SAM" id="SignalP"/>
    </source>
</evidence>
<dbReference type="Pfam" id="PF09917">
    <property type="entry name" value="DUF2147"/>
    <property type="match status" value="1"/>
</dbReference>
<keyword evidence="1" id="KW-0732">Signal</keyword>
<feature type="domain" description="DUF2147" evidence="2">
    <location>
        <begin position="33"/>
        <end position="152"/>
    </location>
</feature>
<sequence length="153" mass="16637">MRPLRAFALLLLALIARPNAAAPPPAAAEAVLGRWIAYEASSDTSSVIELYLEQGLLAGRVIEVRDASGLRIAPRCERCPEPLAGSPISGLRFLWGLRAEDGRWVDGRVLDLRPGLSQGVEANAELQLLNGELRLHAYLGLPALGQTRVWRRP</sequence>
<keyword evidence="4" id="KW-1185">Reference proteome</keyword>
<dbReference type="AlphaFoldDB" id="A0A3N0VLX0"/>
<name>A0A3N0VLX0_9GAMM</name>
<dbReference type="Proteomes" id="UP000282106">
    <property type="component" value="Unassembled WGS sequence"/>
</dbReference>
<dbReference type="InParanoid" id="A0A3N0VLX0"/>
<gene>
    <name evidence="3" type="ORF">ED208_04140</name>
</gene>
<feature type="signal peptide" evidence="1">
    <location>
        <begin position="1"/>
        <end position="21"/>
    </location>
</feature>
<protein>
    <submittedName>
        <fullName evidence="3">DUF2147 domain-containing protein</fullName>
    </submittedName>
</protein>
<feature type="chain" id="PRO_5018331285" evidence="1">
    <location>
        <begin position="22"/>
        <end position="153"/>
    </location>
</feature>
<reference evidence="3 4" key="1">
    <citation type="submission" date="2018-10" db="EMBL/GenBank/DDBJ databases">
        <authorList>
            <person name="Chen W.-M."/>
        </authorList>
    </citation>
    <scope>NUCLEOTIDE SEQUENCE [LARGE SCALE GENOMIC DNA]</scope>
    <source>
        <strain evidence="3 4">THS-13</strain>
    </source>
</reference>